<dbReference type="SUPFAM" id="SSF51338">
    <property type="entry name" value="Composite domain of metallo-dependent hydrolases"/>
    <property type="match status" value="1"/>
</dbReference>
<dbReference type="PANTHER" id="PTHR22642:SF2">
    <property type="entry name" value="PROTEIN LONG AFTER FAR-RED 3"/>
    <property type="match status" value="1"/>
</dbReference>
<protein>
    <submittedName>
        <fullName evidence="2">N-substituted formamide deformylase</fullName>
        <ecNumber evidence="2">3.5.1.91</ecNumber>
    </submittedName>
</protein>
<feature type="domain" description="Amidohydrolase 3" evidence="1">
    <location>
        <begin position="56"/>
        <end position="507"/>
    </location>
</feature>
<dbReference type="EMBL" id="CP075371">
    <property type="protein sequence ID" value="QVT81872.1"/>
    <property type="molecule type" value="Genomic_DNA"/>
</dbReference>
<keyword evidence="3" id="KW-1185">Reference proteome</keyword>
<dbReference type="Proteomes" id="UP000679307">
    <property type="component" value="Chromosome"/>
</dbReference>
<organism evidence="2 3">
    <name type="scientific">Nocardioides aquaticus</name>
    <dbReference type="NCBI Taxonomy" id="160826"/>
    <lineage>
        <taxon>Bacteria</taxon>
        <taxon>Bacillati</taxon>
        <taxon>Actinomycetota</taxon>
        <taxon>Actinomycetes</taxon>
        <taxon>Propionibacteriales</taxon>
        <taxon>Nocardioidaceae</taxon>
        <taxon>Nocardioides</taxon>
    </lineage>
</organism>
<dbReference type="EC" id="3.5.1.91" evidence="2"/>
<dbReference type="SUPFAM" id="SSF51556">
    <property type="entry name" value="Metallo-dependent hydrolases"/>
    <property type="match status" value="1"/>
</dbReference>
<dbReference type="InterPro" id="IPR011059">
    <property type="entry name" value="Metal-dep_hydrolase_composite"/>
</dbReference>
<dbReference type="GO" id="GO:0016787">
    <property type="term" value="F:hydrolase activity"/>
    <property type="evidence" value="ECO:0007669"/>
    <property type="project" value="UniProtKB-KW"/>
</dbReference>
<dbReference type="PANTHER" id="PTHR22642">
    <property type="entry name" value="IMIDAZOLONEPROPIONASE"/>
    <property type="match status" value="1"/>
</dbReference>
<dbReference type="InterPro" id="IPR032466">
    <property type="entry name" value="Metal_Hydrolase"/>
</dbReference>
<dbReference type="InterPro" id="IPR013108">
    <property type="entry name" value="Amidohydro_3"/>
</dbReference>
<name>A0ABX8EQX5_9ACTN</name>
<accession>A0ABX8EQX5</accession>
<dbReference type="Gene3D" id="3.20.20.140">
    <property type="entry name" value="Metal-dependent hydrolases"/>
    <property type="match status" value="1"/>
</dbReference>
<evidence type="ECO:0000313" key="3">
    <source>
        <dbReference type="Proteomes" id="UP000679307"/>
    </source>
</evidence>
<evidence type="ECO:0000259" key="1">
    <source>
        <dbReference type="Pfam" id="PF07969"/>
    </source>
</evidence>
<dbReference type="Gene3D" id="3.10.310.70">
    <property type="match status" value="1"/>
</dbReference>
<reference evidence="2 3" key="1">
    <citation type="submission" date="2021-05" db="EMBL/GenBank/DDBJ databases">
        <title>Complete genome of Nocardioides aquaticus KCTC 9944T isolated from meromictic and hypersaline Ekho Lake, Antarctica.</title>
        <authorList>
            <person name="Hwang K."/>
            <person name="Kim K.M."/>
            <person name="Choe H."/>
        </authorList>
    </citation>
    <scope>NUCLEOTIDE SEQUENCE [LARGE SCALE GENOMIC DNA]</scope>
    <source>
        <strain evidence="2 3">KCTC 9944</strain>
    </source>
</reference>
<dbReference type="RefSeq" id="WP_214057173.1">
    <property type="nucleotide sequence ID" value="NZ_CP075371.1"/>
</dbReference>
<dbReference type="Pfam" id="PF07969">
    <property type="entry name" value="Amidohydro_3"/>
    <property type="match status" value="1"/>
</dbReference>
<dbReference type="Gene3D" id="2.30.40.10">
    <property type="entry name" value="Urease, subunit C, domain 1"/>
    <property type="match status" value="1"/>
</dbReference>
<sequence length="510" mass="54354">MPSLLIRDAHLVPLEPAPAAAPAAPGPAGGGPVDVLVEDGRVTEVGPRLRRPDGVEEVAAEGRWLMPGLWDQHTHLGQWTLNRERLDLSEARSPEDCLRLLADVLGEDDGDAPVVGFGHRPGGWYRRASTVELDEVVGDRVVVLIAGDAHHAWVSSAGMRALGIEWRDGVVAENDWFPAYARLDELVGSEGTSPAAYRRSLEAAASLGVVGVVDFEFSGGAEEWCARWEAGCDLLRVRMATYADGLDAVIGAGLRTGDPLGRDPLLTMGPLKIISDGSLNTRTAWCCEPYADAERVQHAHGAPNQSGAELVALLTRARDHGLEVSTHAIGDAAVTGALDAYEISRARGSIEHAQLVLRDDVSRIARLGLRASVQPAHLLDDRDLTELVWPGQAERCFAFRWMLDAGARLVLGSDAPVSPLDPWLAMGAAVHRSADLREPWHPEQALTTLEALAASTDGQGTVAVGSRGDLALLDADPLEFEPDSAASNGHLRGTSVALTVVDGRVTHRAL</sequence>
<gene>
    <name evidence="2" type="primary">nfdA_3</name>
    <name evidence="2" type="ORF">ENKNEFLB_04291</name>
</gene>
<proteinExistence type="predicted"/>
<keyword evidence="2" id="KW-0378">Hydrolase</keyword>
<evidence type="ECO:0000313" key="2">
    <source>
        <dbReference type="EMBL" id="QVT81872.1"/>
    </source>
</evidence>